<accession>A0A1Y1QB35</accession>
<name>A0A1Y1QB35_9GAMM</name>
<organism evidence="1 2">
    <name type="scientific">Thiothrix lacustris</name>
    <dbReference type="NCBI Taxonomy" id="525917"/>
    <lineage>
        <taxon>Bacteria</taxon>
        <taxon>Pseudomonadati</taxon>
        <taxon>Pseudomonadota</taxon>
        <taxon>Gammaproteobacteria</taxon>
        <taxon>Thiotrichales</taxon>
        <taxon>Thiotrichaceae</taxon>
        <taxon>Thiothrix</taxon>
    </lineage>
</organism>
<reference evidence="1 2" key="1">
    <citation type="submission" date="2017-01" db="EMBL/GenBank/DDBJ databases">
        <title>Novel large sulfur bacteria in the metagenomes of groundwater-fed chemosynthetic microbial mats in the Lake Huron basin.</title>
        <authorList>
            <person name="Sharrar A.M."/>
            <person name="Flood B.E."/>
            <person name="Bailey J.V."/>
            <person name="Jones D.S."/>
            <person name="Biddanda B."/>
            <person name="Ruberg S.A."/>
            <person name="Marcus D.N."/>
            <person name="Dick G.J."/>
        </authorList>
    </citation>
    <scope>NUCLEOTIDE SEQUENCE [LARGE SCALE GENOMIC DNA]</scope>
    <source>
        <strain evidence="1">A8</strain>
    </source>
</reference>
<dbReference type="EMBL" id="MTEJ01000543">
    <property type="protein sequence ID" value="OQX01799.1"/>
    <property type="molecule type" value="Genomic_DNA"/>
</dbReference>
<proteinExistence type="predicted"/>
<sequence length="69" mass="7608">FVTIEAADSYRLKTYTMPLLNLDNSLSLQGLSIDGSSTVVKPSFVFFNADGSERYSVLEQGSKSYVMAF</sequence>
<evidence type="ECO:0000313" key="2">
    <source>
        <dbReference type="Proteomes" id="UP000192491"/>
    </source>
</evidence>
<evidence type="ECO:0000313" key="1">
    <source>
        <dbReference type="EMBL" id="OQX01799.1"/>
    </source>
</evidence>
<gene>
    <name evidence="1" type="ORF">BWK73_44855</name>
</gene>
<comment type="caution">
    <text evidence="1">The sequence shown here is derived from an EMBL/GenBank/DDBJ whole genome shotgun (WGS) entry which is preliminary data.</text>
</comment>
<dbReference type="AlphaFoldDB" id="A0A1Y1QB35"/>
<protein>
    <submittedName>
        <fullName evidence="1">Uncharacterized protein</fullName>
    </submittedName>
</protein>
<feature type="non-terminal residue" evidence="1">
    <location>
        <position position="1"/>
    </location>
</feature>
<dbReference type="Proteomes" id="UP000192491">
    <property type="component" value="Unassembled WGS sequence"/>
</dbReference>